<gene>
    <name evidence="1" type="ORF">OVN521_LOCUS50264</name>
</gene>
<feature type="non-terminal residue" evidence="1">
    <location>
        <position position="1"/>
    </location>
</feature>
<keyword evidence="2" id="KW-1185">Reference proteome</keyword>
<evidence type="ECO:0000313" key="2">
    <source>
        <dbReference type="Proteomes" id="UP000663866"/>
    </source>
</evidence>
<accession>A0A821LPU4</accession>
<comment type="caution">
    <text evidence="1">The sequence shown here is derived from an EMBL/GenBank/DDBJ whole genome shotgun (WGS) entry which is preliminary data.</text>
</comment>
<dbReference type="EMBL" id="CAJOBG010114799">
    <property type="protein sequence ID" value="CAF4754399.1"/>
    <property type="molecule type" value="Genomic_DNA"/>
</dbReference>
<reference evidence="1" key="1">
    <citation type="submission" date="2021-02" db="EMBL/GenBank/DDBJ databases">
        <authorList>
            <person name="Nowell W R."/>
        </authorList>
    </citation>
    <scope>NUCLEOTIDE SEQUENCE</scope>
</reference>
<organism evidence="1 2">
    <name type="scientific">Rotaria magnacalcarata</name>
    <dbReference type="NCBI Taxonomy" id="392030"/>
    <lineage>
        <taxon>Eukaryota</taxon>
        <taxon>Metazoa</taxon>
        <taxon>Spiralia</taxon>
        <taxon>Gnathifera</taxon>
        <taxon>Rotifera</taxon>
        <taxon>Eurotatoria</taxon>
        <taxon>Bdelloidea</taxon>
        <taxon>Philodinida</taxon>
        <taxon>Philodinidae</taxon>
        <taxon>Rotaria</taxon>
    </lineage>
</organism>
<proteinExistence type="predicted"/>
<dbReference type="Proteomes" id="UP000663866">
    <property type="component" value="Unassembled WGS sequence"/>
</dbReference>
<evidence type="ECO:0000313" key="1">
    <source>
        <dbReference type="EMBL" id="CAF4754399.1"/>
    </source>
</evidence>
<protein>
    <submittedName>
        <fullName evidence="1">Uncharacterized protein</fullName>
    </submittedName>
</protein>
<dbReference type="AlphaFoldDB" id="A0A821LPU4"/>
<sequence>AIDHVHTLEQSISSVLDDDRDEVASNTSVASLFEYLKKI</sequence>
<name>A0A821LPU4_9BILA</name>